<evidence type="ECO:0000256" key="5">
    <source>
        <dbReference type="ARBA" id="ARBA00022753"/>
    </source>
</evidence>
<dbReference type="Pfam" id="PF21222">
    <property type="entry name" value="Lamp2_2nd"/>
    <property type="match status" value="1"/>
</dbReference>
<evidence type="ECO:0000259" key="17">
    <source>
        <dbReference type="Pfam" id="PF01299"/>
    </source>
</evidence>
<evidence type="ECO:0000256" key="10">
    <source>
        <dbReference type="ARBA" id="ARBA00023228"/>
    </source>
</evidence>
<dbReference type="GO" id="GO:0005886">
    <property type="term" value="C:plasma membrane"/>
    <property type="evidence" value="ECO:0007669"/>
    <property type="project" value="UniProtKB-SubCell"/>
</dbReference>
<dbReference type="FunFam" id="2.40.160.110:FF:000001">
    <property type="entry name" value="lysosome-associated membrane glycoprotein 2 isoform X2"/>
    <property type="match status" value="1"/>
</dbReference>
<comment type="subcellular location">
    <subcellularLocation>
        <location evidence="1">Cell membrane</location>
        <topology evidence="1">Single-pass type I membrane protein</topology>
    </subcellularLocation>
    <subcellularLocation>
        <location evidence="12">Cytolytic granule membrane</location>
        <topology evidence="12">Single-pass type I membrane protein</topology>
    </subcellularLocation>
    <subcellularLocation>
        <location evidence="11">Late endosome membrane</location>
        <topology evidence="11">Single-pass type I membrane protein</topology>
    </subcellularLocation>
    <subcellularLocation>
        <location evidence="14">Lysosome membrane</location>
        <topology evidence="14">Single-pass type I membrane protein</topology>
    </subcellularLocation>
</comment>
<keyword evidence="5" id="KW-0967">Endosome</keyword>
<dbReference type="PROSITE" id="PS00311">
    <property type="entry name" value="LAMP_2"/>
    <property type="match status" value="1"/>
</dbReference>
<dbReference type="GO" id="GO:0072594">
    <property type="term" value="P:establishment of protein localization to organelle"/>
    <property type="evidence" value="ECO:0007669"/>
    <property type="project" value="TreeGrafter"/>
</dbReference>
<evidence type="ECO:0000256" key="12">
    <source>
        <dbReference type="ARBA" id="ARBA00060404"/>
    </source>
</evidence>
<evidence type="ECO:0000256" key="6">
    <source>
        <dbReference type="ARBA" id="ARBA00022989"/>
    </source>
</evidence>
<evidence type="ECO:0000256" key="2">
    <source>
        <dbReference type="ARBA" id="ARBA00022475"/>
    </source>
</evidence>
<evidence type="ECO:0000256" key="13">
    <source>
        <dbReference type="ARBA" id="ARBA00074383"/>
    </source>
</evidence>
<feature type="disulfide bond" evidence="14">
    <location>
        <begin position="168"/>
        <end position="205"/>
    </location>
</feature>
<dbReference type="InterPro" id="IPR018134">
    <property type="entry name" value="LAMP_CS"/>
</dbReference>
<evidence type="ECO:0000256" key="1">
    <source>
        <dbReference type="ARBA" id="ARBA00004251"/>
    </source>
</evidence>
<keyword evidence="3 14" id="KW-0812">Transmembrane</keyword>
<dbReference type="CDD" id="cd12087">
    <property type="entry name" value="TM_EGFR-like"/>
    <property type="match status" value="1"/>
</dbReference>
<keyword evidence="7 14" id="KW-0472">Membrane</keyword>
<dbReference type="Proteomes" id="UP001187415">
    <property type="component" value="Unassembled WGS sequence"/>
</dbReference>
<keyword evidence="9" id="KW-0325">Glycoprotein</keyword>
<accession>A0AA88MJU9</accession>
<evidence type="ECO:0000256" key="14">
    <source>
        <dbReference type="PROSITE-ProRule" id="PRU00740"/>
    </source>
</evidence>
<keyword evidence="2" id="KW-1003">Cell membrane</keyword>
<feature type="signal peptide" evidence="16">
    <location>
        <begin position="1"/>
        <end position="21"/>
    </location>
</feature>
<name>A0AA88MJU9_CHASR</name>
<evidence type="ECO:0000256" key="15">
    <source>
        <dbReference type="SAM" id="Phobius"/>
    </source>
</evidence>
<feature type="domain" description="Lysosome-associated membrane glycoprotein 2-like transmembrane" evidence="18">
    <location>
        <begin position="214"/>
        <end position="245"/>
    </location>
</feature>
<evidence type="ECO:0000256" key="11">
    <source>
        <dbReference type="ARBA" id="ARBA00037817"/>
    </source>
</evidence>
<feature type="chain" id="PRO_5041677879" description="Lysosome-associated membrane glycoprotein 1" evidence="16">
    <location>
        <begin position="22"/>
        <end position="247"/>
    </location>
</feature>
<keyword evidence="4 16" id="KW-0732">Signal</keyword>
<dbReference type="EMBL" id="JAUPFM010000010">
    <property type="protein sequence ID" value="KAK2839957.1"/>
    <property type="molecule type" value="Genomic_DNA"/>
</dbReference>
<reference evidence="19" key="1">
    <citation type="submission" date="2023-07" db="EMBL/GenBank/DDBJ databases">
        <title>Chromosome-level Genome Assembly of Striped Snakehead (Channa striata).</title>
        <authorList>
            <person name="Liu H."/>
        </authorList>
    </citation>
    <scope>NUCLEOTIDE SEQUENCE</scope>
    <source>
        <strain evidence="19">Gz</strain>
        <tissue evidence="19">Muscle</tissue>
    </source>
</reference>
<keyword evidence="6 15" id="KW-1133">Transmembrane helix</keyword>
<dbReference type="Pfam" id="PF01299">
    <property type="entry name" value="Lamp2-like_luminal"/>
    <property type="match status" value="1"/>
</dbReference>
<comment type="caution">
    <text evidence="14">Lacks conserved residue(s) required for the propagation of feature annotation.</text>
</comment>
<keyword evidence="8 14" id="KW-1015">Disulfide bond</keyword>
<dbReference type="PANTHER" id="PTHR11506">
    <property type="entry name" value="LYSOSOME-ASSOCIATED MEMBRANE GLYCOPROTEIN"/>
    <property type="match status" value="1"/>
</dbReference>
<evidence type="ECO:0000256" key="4">
    <source>
        <dbReference type="ARBA" id="ARBA00022729"/>
    </source>
</evidence>
<organism evidence="19 20">
    <name type="scientific">Channa striata</name>
    <name type="common">Snakehead murrel</name>
    <name type="synonym">Ophicephalus striatus</name>
    <dbReference type="NCBI Taxonomy" id="64152"/>
    <lineage>
        <taxon>Eukaryota</taxon>
        <taxon>Metazoa</taxon>
        <taxon>Chordata</taxon>
        <taxon>Craniata</taxon>
        <taxon>Vertebrata</taxon>
        <taxon>Euteleostomi</taxon>
        <taxon>Actinopterygii</taxon>
        <taxon>Neopterygii</taxon>
        <taxon>Teleostei</taxon>
        <taxon>Neoteleostei</taxon>
        <taxon>Acanthomorphata</taxon>
        <taxon>Anabantaria</taxon>
        <taxon>Anabantiformes</taxon>
        <taxon>Channoidei</taxon>
        <taxon>Channidae</taxon>
        <taxon>Channa</taxon>
    </lineage>
</organism>
<protein>
    <recommendedName>
        <fullName evidence="13">Lysosome-associated membrane glycoprotein 1</fullName>
    </recommendedName>
</protein>
<dbReference type="InterPro" id="IPR048524">
    <property type="entry name" value="Lamp2-like_TM"/>
</dbReference>
<evidence type="ECO:0000259" key="18">
    <source>
        <dbReference type="Pfam" id="PF21222"/>
    </source>
</evidence>
<dbReference type="InterPro" id="IPR048528">
    <property type="entry name" value="Lamp2-like_luminal"/>
</dbReference>
<evidence type="ECO:0000256" key="3">
    <source>
        <dbReference type="ARBA" id="ARBA00022692"/>
    </source>
</evidence>
<dbReference type="AlphaFoldDB" id="A0AA88MJU9"/>
<keyword evidence="10 14" id="KW-0458">Lysosome</keyword>
<dbReference type="InterPro" id="IPR002000">
    <property type="entry name" value="Lysosome-assoc_membr_glycop"/>
</dbReference>
<keyword evidence="20" id="KW-1185">Reference proteome</keyword>
<dbReference type="Gene3D" id="2.40.160.110">
    <property type="match status" value="1"/>
</dbReference>
<evidence type="ECO:0000313" key="19">
    <source>
        <dbReference type="EMBL" id="KAK2839957.1"/>
    </source>
</evidence>
<comment type="similarity">
    <text evidence="14">Belongs to the LAMP family.</text>
</comment>
<comment type="caution">
    <text evidence="19">The sequence shown here is derived from an EMBL/GenBank/DDBJ whole genome shotgun (WGS) entry which is preliminary data.</text>
</comment>
<feature type="transmembrane region" description="Helical" evidence="15">
    <location>
        <begin position="212"/>
        <end position="235"/>
    </location>
</feature>
<dbReference type="PRINTS" id="PR00336">
    <property type="entry name" value="LYSASSOCTDMP"/>
</dbReference>
<proteinExistence type="inferred from homology"/>
<feature type="domain" description="Lysosome-associated membrane glycoprotein 2-like luminal" evidence="17">
    <location>
        <begin position="45"/>
        <end position="194"/>
    </location>
</feature>
<evidence type="ECO:0000256" key="16">
    <source>
        <dbReference type="SAM" id="SignalP"/>
    </source>
</evidence>
<evidence type="ECO:0000313" key="20">
    <source>
        <dbReference type="Proteomes" id="UP001187415"/>
    </source>
</evidence>
<evidence type="ECO:0000256" key="7">
    <source>
        <dbReference type="ARBA" id="ARBA00023136"/>
    </source>
</evidence>
<sequence>MAQVGSIQSWSLGVMLHLVLAAILHQGFATVAPPTAAPHKDPSAPEQGKYNLTTSNGTTCLLAYMGLQLNITFNSVSQNKTVQDIVNIQPNVTKSTGSCESDVASLHLTTDAGKTNLTFVFTLNTTTSKYHLSEVSLSAAWPDMKDPLSANNRSLDYLRGTLGYSYKCRKEQTLTVAQNFSINTFQVQVQPFGVSGTTFATAEQCQLDEDDMLIPIVVGAALAGLVIIVLLAYLIGRKRSHAGYQTI</sequence>
<evidence type="ECO:0000256" key="8">
    <source>
        <dbReference type="ARBA" id="ARBA00023157"/>
    </source>
</evidence>
<dbReference type="PROSITE" id="PS51407">
    <property type="entry name" value="LAMP_3"/>
    <property type="match status" value="1"/>
</dbReference>
<dbReference type="GO" id="GO:0005765">
    <property type="term" value="C:lysosomal membrane"/>
    <property type="evidence" value="ECO:0007669"/>
    <property type="project" value="UniProtKB-SubCell"/>
</dbReference>
<gene>
    <name evidence="19" type="ORF">Q5P01_013697</name>
</gene>
<evidence type="ECO:0000256" key="9">
    <source>
        <dbReference type="ARBA" id="ARBA00023180"/>
    </source>
</evidence>
<dbReference type="GO" id="GO:0031902">
    <property type="term" value="C:late endosome membrane"/>
    <property type="evidence" value="ECO:0007669"/>
    <property type="project" value="TreeGrafter"/>
</dbReference>
<dbReference type="PANTHER" id="PTHR11506:SF27">
    <property type="entry name" value="LYSOSOME-ASSOCIATED MEMBRANE GLYCOPROTEIN 1"/>
    <property type="match status" value="1"/>
</dbReference>